<proteinExistence type="predicted"/>
<dbReference type="RefSeq" id="WP_163894392.1">
    <property type="nucleotide sequence ID" value="NZ_JAAFYS010000003.1"/>
</dbReference>
<name>A0A6B2K590_9RHOB</name>
<keyword evidence="1" id="KW-0732">Signal</keyword>
<feature type="chain" id="PRO_5025478394" evidence="1">
    <location>
        <begin position="20"/>
        <end position="129"/>
    </location>
</feature>
<keyword evidence="3" id="KW-1185">Reference proteome</keyword>
<evidence type="ECO:0000313" key="2">
    <source>
        <dbReference type="EMBL" id="NDV01916.1"/>
    </source>
</evidence>
<evidence type="ECO:0000256" key="1">
    <source>
        <dbReference type="SAM" id="SignalP"/>
    </source>
</evidence>
<dbReference type="AlphaFoldDB" id="A0A6B2K590"/>
<sequence length="129" mass="14241">MRHLAPFALLALLAAPAAAQEALTAEEFEDFVTGKTLGYALGSEPYGVERYTEGRRVLWAFVGDECVEGEWYPKGEDICFYYPDYEDEQCWRFSFAADGGLQARFSGPGSSDVLYSLSEVPLICPGYGV</sequence>
<protein>
    <submittedName>
        <fullName evidence="2">Uncharacterized protein</fullName>
    </submittedName>
</protein>
<organism evidence="2 3">
    <name type="scientific">Pseudoroseicyclus tamaricis</name>
    <dbReference type="NCBI Taxonomy" id="2705421"/>
    <lineage>
        <taxon>Bacteria</taxon>
        <taxon>Pseudomonadati</taxon>
        <taxon>Pseudomonadota</taxon>
        <taxon>Alphaproteobacteria</taxon>
        <taxon>Rhodobacterales</taxon>
        <taxon>Paracoccaceae</taxon>
        <taxon>Pseudoroseicyclus</taxon>
    </lineage>
</organism>
<gene>
    <name evidence="2" type="ORF">GZA08_13165</name>
</gene>
<feature type="signal peptide" evidence="1">
    <location>
        <begin position="1"/>
        <end position="19"/>
    </location>
</feature>
<dbReference type="Proteomes" id="UP000474757">
    <property type="component" value="Unassembled WGS sequence"/>
</dbReference>
<reference evidence="2 3" key="1">
    <citation type="submission" date="2020-02" db="EMBL/GenBank/DDBJ databases">
        <title>Pseudoroseicyclus tamarix, sp. nov., isolated from offshore sediment of a Tamarix chinensis forest.</title>
        <authorList>
            <person name="Gai Y."/>
        </authorList>
    </citation>
    <scope>NUCLEOTIDE SEQUENCE [LARGE SCALE GENOMIC DNA]</scope>
    <source>
        <strain evidence="2 3">CLL3-39</strain>
    </source>
</reference>
<accession>A0A6B2K590</accession>
<evidence type="ECO:0000313" key="3">
    <source>
        <dbReference type="Proteomes" id="UP000474757"/>
    </source>
</evidence>
<comment type="caution">
    <text evidence="2">The sequence shown here is derived from an EMBL/GenBank/DDBJ whole genome shotgun (WGS) entry which is preliminary data.</text>
</comment>
<dbReference type="EMBL" id="JAAGAB010000003">
    <property type="protein sequence ID" value="NDV01916.1"/>
    <property type="molecule type" value="Genomic_DNA"/>
</dbReference>